<protein>
    <submittedName>
        <fullName evidence="4">Uncharacterized protein LOC108676520 isoform X1</fullName>
    </submittedName>
</protein>
<sequence length="1283" mass="142450">MRLIALIFMLYCLYPLHECLGMRHEQELQATRERNGKRKRNTRPLVRDQAKPAAEYDVFDIHAAAQNPGLTFASPPFVSGPSYGAPVTFGGHPDYADGGNLNFGHLNRGSFLPNFGFPDFGNFPRFGSPGAQSQERPYIPPVSKVLKEGINAFLPAGAQKYSNPGISVPSQPTPLEPILKTPGSQNQFDALRQVAVNPLQTAFSAAIKDPSLSPLPFPERKNSKEQTAELTRRVEQDLLAVEKTFTPEEKKTKAVYDKIEGISNPPSIPPIVVSEPRLENKLPVPGDRHKVGEPENYVSHGGFPIRSDSKLSPFQPSPPPAPHTSHASTGITKGGTSPDYGVGQQQDYVSSQKSQETSPQDYVPHQAFPKAAHPGYAAHQTLGTDAPHSPSKILQNEQTAEFVPLQTGPRDTSVEFKSPKIITAENYNDGKQGPILNGQKIPTFTGADLKIERDAFLTPGPKRGEYYPLTRSGGSFPVRNQEILSENQQIEKPTRPEIYDVREASRESSQRESGAYEAPRSSSKFPVIEYKQFAHQPESLSTTEDQHSQVLQSFGLRPLPKPPTTEAPTLFSGTELLSLVQGSHPAKPTAPANDFLTVASTTVQSIRPYLLDPDSDSSLDYDRVEPQKTPTAPTNVFPNDHFKAQSESSHILNTPSVPSAFQVRRQPSPHDKHDVYLNHQVRINDKSYEQTKDISGPQNLFREPEYNSDSDKIATDLGNFYQYAPGYQIRKIHDSQGFKDPNSIYIKPTELRGPDLNPSPHREPLDDEPTSFEQLPLQRPIKRESFDALDERQTINFTLTTDRKDPVFIEQLDSCGKEGCGHGYDKQVPTVGIEGTDKGIKEMLEKTGFVATEVRITPYLFPRDRKEFFPENVSPEVKHFNLNAGKVIKNPLDHLYERGYEAESQLRSPVSDFEEVSSVLEHDKKVSLTVQKVLGEDEAKLQNPAKETLIPALIPEILPQSLKPVVAKDLKFERELLEDGTSQVFYTPINLKFNVKSEQNLSLPQSAPFDSQRTPKVKFGQTIFEGGKIASQINLNLKNDDMFDTLKKNIAQNISGRHFVVDNENERGQTYVSDSRRKFQSKIIQNIVTQPAVEEQIPVPEFSIPDRGTSLAPHITDVERAQLSFYNGHPLLRNSSLEISSLHSLFFISPPPPSKSRTEHTNNPKLTPNNYTVKSKFEAPTDGGLDPEEATQVSSFIPQGPAVEPKITTHRALGLASVPLGPQSVTEPSEPIRKTQNEGLSYTIQWHKTGAPASSNHPISSSLKENSENYLTNSPRKVQNTST</sequence>
<feature type="region of interest" description="Disordered" evidence="1">
    <location>
        <begin position="1246"/>
        <end position="1283"/>
    </location>
</feature>
<feature type="compositionally biased region" description="Polar residues" evidence="1">
    <location>
        <begin position="343"/>
        <end position="360"/>
    </location>
</feature>
<dbReference type="Proteomes" id="UP000694843">
    <property type="component" value="Unplaced"/>
</dbReference>
<dbReference type="RefSeq" id="XP_018020090.1">
    <property type="nucleotide sequence ID" value="XM_018164601.2"/>
</dbReference>
<evidence type="ECO:0000256" key="1">
    <source>
        <dbReference type="SAM" id="MobiDB-lite"/>
    </source>
</evidence>
<evidence type="ECO:0000313" key="3">
    <source>
        <dbReference type="Proteomes" id="UP000694843"/>
    </source>
</evidence>
<proteinExistence type="predicted"/>
<feature type="region of interest" description="Disordered" evidence="1">
    <location>
        <begin position="485"/>
        <end position="521"/>
    </location>
</feature>
<feature type="compositionally biased region" description="Polar residues" evidence="1">
    <location>
        <begin position="1163"/>
        <end position="1173"/>
    </location>
</feature>
<evidence type="ECO:0000313" key="4">
    <source>
        <dbReference type="RefSeq" id="XP_018020090.1"/>
    </source>
</evidence>
<feature type="region of interest" description="Disordered" evidence="1">
    <location>
        <begin position="1152"/>
        <end position="1189"/>
    </location>
</feature>
<feature type="compositionally biased region" description="Basic and acidic residues" evidence="1">
    <location>
        <begin position="492"/>
        <end position="510"/>
    </location>
</feature>
<keyword evidence="2" id="KW-0732">Signal</keyword>
<reference evidence="4" key="1">
    <citation type="submission" date="2025-08" db="UniProtKB">
        <authorList>
            <consortium name="RefSeq"/>
        </authorList>
    </citation>
    <scope>IDENTIFICATION</scope>
    <source>
        <tissue evidence="4">Whole organism</tissue>
    </source>
</reference>
<feature type="compositionally biased region" description="Basic and acidic residues" evidence="1">
    <location>
        <begin position="280"/>
        <end position="293"/>
    </location>
</feature>
<feature type="region of interest" description="Disordered" evidence="1">
    <location>
        <begin position="609"/>
        <end position="635"/>
    </location>
</feature>
<dbReference type="GeneID" id="108676520"/>
<feature type="region of interest" description="Disordered" evidence="1">
    <location>
        <begin position="280"/>
        <end position="367"/>
    </location>
</feature>
<accession>A0A8B7P299</accession>
<feature type="region of interest" description="Disordered" evidence="1">
    <location>
        <begin position="749"/>
        <end position="771"/>
    </location>
</feature>
<name>A0A8B7P299_HYAAZ</name>
<feature type="signal peptide" evidence="2">
    <location>
        <begin position="1"/>
        <end position="21"/>
    </location>
</feature>
<gene>
    <name evidence="4" type="primary">LOC108676520</name>
</gene>
<dbReference type="KEGG" id="hazt:108676520"/>
<keyword evidence="3" id="KW-1185">Reference proteome</keyword>
<feature type="chain" id="PRO_5034380815" evidence="2">
    <location>
        <begin position="22"/>
        <end position="1283"/>
    </location>
</feature>
<organism evidence="3 4">
    <name type="scientific">Hyalella azteca</name>
    <name type="common">Amphipod</name>
    <dbReference type="NCBI Taxonomy" id="294128"/>
    <lineage>
        <taxon>Eukaryota</taxon>
        <taxon>Metazoa</taxon>
        <taxon>Ecdysozoa</taxon>
        <taxon>Arthropoda</taxon>
        <taxon>Crustacea</taxon>
        <taxon>Multicrustacea</taxon>
        <taxon>Malacostraca</taxon>
        <taxon>Eumalacostraca</taxon>
        <taxon>Peracarida</taxon>
        <taxon>Amphipoda</taxon>
        <taxon>Senticaudata</taxon>
        <taxon>Talitrida</taxon>
        <taxon>Talitroidea</taxon>
        <taxon>Hyalellidae</taxon>
        <taxon>Hyalella</taxon>
    </lineage>
</organism>
<evidence type="ECO:0000256" key="2">
    <source>
        <dbReference type="SAM" id="SignalP"/>
    </source>
</evidence>